<name>W4Q7Q4_9BACI</name>
<organism evidence="1 2">
    <name type="scientific">Halalkalibacter wakoensis JCM 9140</name>
    <dbReference type="NCBI Taxonomy" id="1236970"/>
    <lineage>
        <taxon>Bacteria</taxon>
        <taxon>Bacillati</taxon>
        <taxon>Bacillota</taxon>
        <taxon>Bacilli</taxon>
        <taxon>Bacillales</taxon>
        <taxon>Bacillaceae</taxon>
        <taxon>Halalkalibacter</taxon>
    </lineage>
</organism>
<reference evidence="1" key="1">
    <citation type="journal article" date="2014" name="Genome Announc.">
        <title>Draft Genome Sequences of Three Alkaliphilic Bacillus Strains, Bacillus wakoensis JCM 9140T, Bacillus akibai JCM 9157T, and Bacillus hemicellulosilyticus JCM 9152T.</title>
        <authorList>
            <person name="Yuki M."/>
            <person name="Oshima K."/>
            <person name="Suda W."/>
            <person name="Oshida Y."/>
            <person name="Kitamura K."/>
            <person name="Iida T."/>
            <person name="Hattori M."/>
            <person name="Ohkuma M."/>
        </authorList>
    </citation>
    <scope>NUCLEOTIDE SEQUENCE [LARGE SCALE GENOMIC DNA]</scope>
    <source>
        <strain evidence="1">JCM 9140</strain>
    </source>
</reference>
<evidence type="ECO:0000313" key="1">
    <source>
        <dbReference type="EMBL" id="GAE28017.1"/>
    </source>
</evidence>
<accession>W4Q7Q4</accession>
<proteinExistence type="predicted"/>
<dbReference type="AlphaFoldDB" id="W4Q7Q4"/>
<comment type="caution">
    <text evidence="1">The sequence shown here is derived from an EMBL/GenBank/DDBJ whole genome shotgun (WGS) entry which is preliminary data.</text>
</comment>
<evidence type="ECO:0000313" key="2">
    <source>
        <dbReference type="Proteomes" id="UP000018890"/>
    </source>
</evidence>
<dbReference type="RefSeq" id="WP_034750105.1">
    <property type="nucleotide sequence ID" value="NZ_BAUT01000077.1"/>
</dbReference>
<dbReference type="OrthoDB" id="2988533at2"/>
<dbReference type="EMBL" id="BAUT01000077">
    <property type="protein sequence ID" value="GAE28017.1"/>
    <property type="molecule type" value="Genomic_DNA"/>
</dbReference>
<sequence>MDKSAFLDELRLEIGQVREQVRTLSSFYVGITRKFANIMHKHSSVAIYEVSNCNFIMKVCAGPCYLERSLAFGDGVLSKAAIKGDLFFEVDRNMQKLLLPFYKKHHLLGILILHIPLSCYSVTEDDFIFLKEVGRFIEVQHETFSPNPF</sequence>
<dbReference type="Proteomes" id="UP000018890">
    <property type="component" value="Unassembled WGS sequence"/>
</dbReference>
<evidence type="ECO:0008006" key="3">
    <source>
        <dbReference type="Google" id="ProtNLM"/>
    </source>
</evidence>
<gene>
    <name evidence="1" type="ORF">JCM9140_4203</name>
</gene>
<protein>
    <recommendedName>
        <fullName evidence="3">GAF domain-containing protein</fullName>
    </recommendedName>
</protein>
<keyword evidence="2" id="KW-1185">Reference proteome</keyword>